<dbReference type="GO" id="GO:0004185">
    <property type="term" value="F:serine-type carboxypeptidase activity"/>
    <property type="evidence" value="ECO:0007669"/>
    <property type="project" value="InterPro"/>
</dbReference>
<evidence type="ECO:0000313" key="2">
    <source>
        <dbReference type="EMBL" id="THU66597.1"/>
    </source>
</evidence>
<comment type="caution">
    <text evidence="2">The sequence shown here is derived from an EMBL/GenBank/DDBJ whole genome shotgun (WGS) entry which is preliminary data.</text>
</comment>
<dbReference type="SUPFAM" id="SSF53474">
    <property type="entry name" value="alpha/beta-Hydrolases"/>
    <property type="match status" value="1"/>
</dbReference>
<dbReference type="Pfam" id="PF00450">
    <property type="entry name" value="Peptidase_S10"/>
    <property type="match status" value="1"/>
</dbReference>
<dbReference type="InterPro" id="IPR001563">
    <property type="entry name" value="Peptidase_S10"/>
</dbReference>
<dbReference type="STRING" id="52838.A0A4S8JWH2"/>
<dbReference type="GO" id="GO:0006508">
    <property type="term" value="P:proteolysis"/>
    <property type="evidence" value="ECO:0007669"/>
    <property type="project" value="InterPro"/>
</dbReference>
<sequence length="123" mass="13967">MDTASFSPISLNDVIPKWNDAPDYVLSIIRKLVSGGIGLLIFSGETDGRAIVSSARYALNRLRSKTIQEWNPWYVHKQLKLHIGLLHFWGALSTRESWACRDSRILVVPAGSRMWDHHFPPVI</sequence>
<proteinExistence type="inferred from homology"/>
<dbReference type="InterPro" id="IPR029058">
    <property type="entry name" value="AB_hydrolase_fold"/>
</dbReference>
<dbReference type="AlphaFoldDB" id="A0A4S8JWH2"/>
<dbReference type="Proteomes" id="UP000317650">
    <property type="component" value="Chromosome 5"/>
</dbReference>
<organism evidence="2 3">
    <name type="scientific">Musa balbisiana</name>
    <name type="common">Banana</name>
    <dbReference type="NCBI Taxonomy" id="52838"/>
    <lineage>
        <taxon>Eukaryota</taxon>
        <taxon>Viridiplantae</taxon>
        <taxon>Streptophyta</taxon>
        <taxon>Embryophyta</taxon>
        <taxon>Tracheophyta</taxon>
        <taxon>Spermatophyta</taxon>
        <taxon>Magnoliopsida</taxon>
        <taxon>Liliopsida</taxon>
        <taxon>Zingiberales</taxon>
        <taxon>Musaceae</taxon>
        <taxon>Musa</taxon>
    </lineage>
</organism>
<dbReference type="Gene3D" id="3.40.50.12670">
    <property type="match status" value="1"/>
</dbReference>
<keyword evidence="3" id="KW-1185">Reference proteome</keyword>
<comment type="similarity">
    <text evidence="1">Belongs to the peptidase S10 family.</text>
</comment>
<evidence type="ECO:0000256" key="1">
    <source>
        <dbReference type="ARBA" id="ARBA00009431"/>
    </source>
</evidence>
<evidence type="ECO:0000313" key="3">
    <source>
        <dbReference type="Proteomes" id="UP000317650"/>
    </source>
</evidence>
<dbReference type="EMBL" id="PYDT01000003">
    <property type="protein sequence ID" value="THU66597.1"/>
    <property type="molecule type" value="Genomic_DNA"/>
</dbReference>
<accession>A0A4S8JWH2</accession>
<reference evidence="2 3" key="1">
    <citation type="journal article" date="2019" name="Nat. Plants">
        <title>Genome sequencing of Musa balbisiana reveals subgenome evolution and function divergence in polyploid bananas.</title>
        <authorList>
            <person name="Yao X."/>
        </authorList>
    </citation>
    <scope>NUCLEOTIDE SEQUENCE [LARGE SCALE GENOMIC DNA]</scope>
    <source>
        <strain evidence="3">cv. DH-PKW</strain>
        <tissue evidence="2">Leaves</tissue>
    </source>
</reference>
<name>A0A4S8JWH2_MUSBA</name>
<gene>
    <name evidence="2" type="ORF">C4D60_Mb05t15840</name>
</gene>
<protein>
    <submittedName>
        <fullName evidence="2">Uncharacterized protein</fullName>
    </submittedName>
</protein>